<keyword evidence="1" id="KW-0472">Membrane</keyword>
<dbReference type="Proteomes" id="UP000033651">
    <property type="component" value="Unassembled WGS sequence"/>
</dbReference>
<evidence type="ECO:0000313" key="3">
    <source>
        <dbReference type="Proteomes" id="UP000033651"/>
    </source>
</evidence>
<dbReference type="EMBL" id="JZRB01000033">
    <property type="protein sequence ID" value="KJV30304.1"/>
    <property type="molecule type" value="Genomic_DNA"/>
</dbReference>
<protein>
    <recommendedName>
        <fullName evidence="4">Type IV pilus assembly protein PilW</fullName>
    </recommendedName>
</protein>
<dbReference type="Pfam" id="PF07963">
    <property type="entry name" value="N_methyl"/>
    <property type="match status" value="1"/>
</dbReference>
<proteinExistence type="predicted"/>
<comment type="caution">
    <text evidence="2">The sequence shown here is derived from an EMBL/GenBank/DDBJ whole genome shotgun (WGS) entry which is preliminary data.</text>
</comment>
<evidence type="ECO:0008006" key="4">
    <source>
        <dbReference type="Google" id="ProtNLM"/>
    </source>
</evidence>
<keyword evidence="1" id="KW-0812">Transmembrane</keyword>
<dbReference type="InterPro" id="IPR032092">
    <property type="entry name" value="PilW"/>
</dbReference>
<evidence type="ECO:0000313" key="2">
    <source>
        <dbReference type="EMBL" id="KJV30304.1"/>
    </source>
</evidence>
<accession>A0A0F3KJM0</accession>
<keyword evidence="1" id="KW-1133">Transmembrane helix</keyword>
<dbReference type="AlphaFoldDB" id="A0A0F3KJM0"/>
<reference evidence="2 3" key="1">
    <citation type="submission" date="2015-03" db="EMBL/GenBank/DDBJ databases">
        <title>Draft genome sequence of Luteibacter yeojuensis strain SU11.</title>
        <authorList>
            <person name="Sulaiman J."/>
            <person name="Priya K."/>
            <person name="Chan K.-G."/>
        </authorList>
    </citation>
    <scope>NUCLEOTIDE SEQUENCE [LARGE SCALE GENOMIC DNA]</scope>
    <source>
        <strain evidence="2 3">SU11</strain>
    </source>
</reference>
<evidence type="ECO:0000256" key="1">
    <source>
        <dbReference type="SAM" id="Phobius"/>
    </source>
</evidence>
<dbReference type="PATRIC" id="fig|345309.4.peg.2640"/>
<gene>
    <name evidence="2" type="ORF">VI08_15180</name>
</gene>
<dbReference type="OrthoDB" id="5296662at2"/>
<sequence>MILVRNRHAVLGVTLIELMVAMVLGLLVAGGIITLFLSTSNSNRVQTQLARLQEDGRFAIGQLNDDLSMATGLYCNNTGGIATQSTSKVFLDGLRTPNVLSKNLLGNLFENTTTWATKSGTNTYPTAPAAAFPMPSFLFMRGYNCTGSGDCTPIKVQFLGGLANTAGTSVGNRVQGTDVLTVRYLDSSRGWRLGSNNLVKTGAGGKLTEIDLAPSGNEPAVGTFTGKTALMADCSTAQIFDVKGAGTAALTPDSSANFSPPVAPQALSPARVFDFKNDMRNVTYYVQMVSDDGTDTGVKTGALMRRVNGSTPDQELIRGVERLTFRYGVEDASGGVRFLTADQVDAATGITCPPTATNLTTTDPGCLWRAVKMIEVSLLLSSTSDMANLTDAETGFFYSPDSPASGGTVSAAYPVYPTSASSVLAIKPSAQGFGNKRLRRQFNALVMLRNYNP</sequence>
<name>A0A0F3KJM0_9GAMM</name>
<dbReference type="GO" id="GO:0043683">
    <property type="term" value="P:type IV pilus assembly"/>
    <property type="evidence" value="ECO:0007669"/>
    <property type="project" value="InterPro"/>
</dbReference>
<dbReference type="Pfam" id="PF16074">
    <property type="entry name" value="PilW"/>
    <property type="match status" value="1"/>
</dbReference>
<feature type="transmembrane region" description="Helical" evidence="1">
    <location>
        <begin position="12"/>
        <end position="37"/>
    </location>
</feature>
<organism evidence="2 3">
    <name type="scientific">Luteibacter yeojuensis</name>
    <dbReference type="NCBI Taxonomy" id="345309"/>
    <lineage>
        <taxon>Bacteria</taxon>
        <taxon>Pseudomonadati</taxon>
        <taxon>Pseudomonadota</taxon>
        <taxon>Gammaproteobacteria</taxon>
        <taxon>Lysobacterales</taxon>
        <taxon>Rhodanobacteraceae</taxon>
        <taxon>Luteibacter</taxon>
    </lineage>
</organism>
<keyword evidence="3" id="KW-1185">Reference proteome</keyword>
<dbReference type="RefSeq" id="WP_045830460.1">
    <property type="nucleotide sequence ID" value="NZ_JZRB01000033.1"/>
</dbReference>
<dbReference type="InterPro" id="IPR012902">
    <property type="entry name" value="N_methyl_site"/>
</dbReference>